<accession>A0ACA9QU09</accession>
<proteinExistence type="predicted"/>
<evidence type="ECO:0000313" key="1">
    <source>
        <dbReference type="EMBL" id="CAG8760682.1"/>
    </source>
</evidence>
<keyword evidence="2" id="KW-1185">Reference proteome</keyword>
<comment type="caution">
    <text evidence="1">The sequence shown here is derived from an EMBL/GenBank/DDBJ whole genome shotgun (WGS) entry which is preliminary data.</text>
</comment>
<dbReference type="EMBL" id="CAJVQC010036145">
    <property type="protein sequence ID" value="CAG8760682.1"/>
    <property type="molecule type" value="Genomic_DNA"/>
</dbReference>
<dbReference type="Proteomes" id="UP000789920">
    <property type="component" value="Unassembled WGS sequence"/>
</dbReference>
<protein>
    <submittedName>
        <fullName evidence="1">9549_t:CDS:1</fullName>
    </submittedName>
</protein>
<evidence type="ECO:0000313" key="2">
    <source>
        <dbReference type="Proteomes" id="UP000789920"/>
    </source>
</evidence>
<organism evidence="1 2">
    <name type="scientific">Racocetra persica</name>
    <dbReference type="NCBI Taxonomy" id="160502"/>
    <lineage>
        <taxon>Eukaryota</taxon>
        <taxon>Fungi</taxon>
        <taxon>Fungi incertae sedis</taxon>
        <taxon>Mucoromycota</taxon>
        <taxon>Glomeromycotina</taxon>
        <taxon>Glomeromycetes</taxon>
        <taxon>Diversisporales</taxon>
        <taxon>Gigasporaceae</taxon>
        <taxon>Racocetra</taxon>
    </lineage>
</organism>
<reference evidence="1" key="1">
    <citation type="submission" date="2021-06" db="EMBL/GenBank/DDBJ databases">
        <authorList>
            <person name="Kallberg Y."/>
            <person name="Tangrot J."/>
            <person name="Rosling A."/>
        </authorList>
    </citation>
    <scope>NUCLEOTIDE SEQUENCE</scope>
    <source>
        <strain evidence="1">MA461A</strain>
    </source>
</reference>
<feature type="non-terminal residue" evidence="1">
    <location>
        <position position="78"/>
    </location>
</feature>
<sequence>MRLETFPEKTSTPDKSMIDNNQEIIVIYLQKRQQTTRYYGIPYKTITITETAVPFVPSRDVNNPMTATLYYQLVMYLI</sequence>
<name>A0ACA9QU09_9GLOM</name>
<gene>
    <name evidence="1" type="ORF">RPERSI_LOCUS15199</name>
</gene>